<name>A0ABP9NA12_9PSEU</name>
<sequence>MLIRVVTTRADVPRTGEGIAFVHGEIQPAVAAMDGNTGFAMAVDHSSGRYVSIAAWTDAAALEASGHGAPGLIADLARRLHGTEPSVEVFDLVLAHVVKPVRLGYWGQLTRVEMPVQDLARATHKFQQVVLAWFERYAGLAAIILFTDRVEGVLGSILWYESLHVLRGSASRSRELRDLLVADIPTLRFVEDSELEAVIAEMNELSGVAAPPHTWN</sequence>
<evidence type="ECO:0000313" key="2">
    <source>
        <dbReference type="Proteomes" id="UP001500804"/>
    </source>
</evidence>
<keyword evidence="2" id="KW-1185">Reference proteome</keyword>
<dbReference type="Proteomes" id="UP001500804">
    <property type="component" value="Unassembled WGS sequence"/>
</dbReference>
<dbReference type="RefSeq" id="WP_345603342.1">
    <property type="nucleotide sequence ID" value="NZ_BAABJO010000003.1"/>
</dbReference>
<organism evidence="1 2">
    <name type="scientific">Pseudonocardia adelaidensis</name>
    <dbReference type="NCBI Taxonomy" id="648754"/>
    <lineage>
        <taxon>Bacteria</taxon>
        <taxon>Bacillati</taxon>
        <taxon>Actinomycetota</taxon>
        <taxon>Actinomycetes</taxon>
        <taxon>Pseudonocardiales</taxon>
        <taxon>Pseudonocardiaceae</taxon>
        <taxon>Pseudonocardia</taxon>
    </lineage>
</organism>
<accession>A0ABP9NA12</accession>
<evidence type="ECO:0000313" key="1">
    <source>
        <dbReference type="EMBL" id="GAA5112900.1"/>
    </source>
</evidence>
<gene>
    <name evidence="1" type="ORF">GCM10023320_07740</name>
</gene>
<dbReference type="EMBL" id="BAABJO010000003">
    <property type="protein sequence ID" value="GAA5112900.1"/>
    <property type="molecule type" value="Genomic_DNA"/>
</dbReference>
<proteinExistence type="predicted"/>
<dbReference type="InterPro" id="IPR011008">
    <property type="entry name" value="Dimeric_a/b-barrel"/>
</dbReference>
<protein>
    <recommendedName>
        <fullName evidence="3">ABM domain-containing protein</fullName>
    </recommendedName>
</protein>
<comment type="caution">
    <text evidence="1">The sequence shown here is derived from an EMBL/GenBank/DDBJ whole genome shotgun (WGS) entry which is preliminary data.</text>
</comment>
<evidence type="ECO:0008006" key="3">
    <source>
        <dbReference type="Google" id="ProtNLM"/>
    </source>
</evidence>
<reference evidence="2" key="1">
    <citation type="journal article" date="2019" name="Int. J. Syst. Evol. Microbiol.">
        <title>The Global Catalogue of Microorganisms (GCM) 10K type strain sequencing project: providing services to taxonomists for standard genome sequencing and annotation.</title>
        <authorList>
            <consortium name="The Broad Institute Genomics Platform"/>
            <consortium name="The Broad Institute Genome Sequencing Center for Infectious Disease"/>
            <person name="Wu L."/>
            <person name="Ma J."/>
        </authorList>
    </citation>
    <scope>NUCLEOTIDE SEQUENCE [LARGE SCALE GENOMIC DNA]</scope>
    <source>
        <strain evidence="2">JCM 18302</strain>
    </source>
</reference>
<dbReference type="SUPFAM" id="SSF54909">
    <property type="entry name" value="Dimeric alpha+beta barrel"/>
    <property type="match status" value="1"/>
</dbReference>